<dbReference type="InterPro" id="IPR041698">
    <property type="entry name" value="Methyltransf_25"/>
</dbReference>
<dbReference type="AlphaFoldDB" id="A0A1M5LFP9"/>
<evidence type="ECO:0000259" key="1">
    <source>
        <dbReference type="Pfam" id="PF13649"/>
    </source>
</evidence>
<evidence type="ECO:0000313" key="2">
    <source>
        <dbReference type="EMBL" id="SHG63203.1"/>
    </source>
</evidence>
<gene>
    <name evidence="2" type="ORF">SAMN05444320_11176</name>
</gene>
<proteinExistence type="predicted"/>
<keyword evidence="2" id="KW-0489">Methyltransferase</keyword>
<dbReference type="GO" id="GO:0008168">
    <property type="term" value="F:methyltransferase activity"/>
    <property type="evidence" value="ECO:0007669"/>
    <property type="project" value="UniProtKB-KW"/>
</dbReference>
<feature type="domain" description="Methyltransferase" evidence="1">
    <location>
        <begin position="47"/>
        <end position="145"/>
    </location>
</feature>
<name>A0A1M5LFP9_STRHI</name>
<protein>
    <submittedName>
        <fullName evidence="2">Phospholipid N-methyltransferase</fullName>
    </submittedName>
</protein>
<dbReference type="EMBL" id="FQVN01000011">
    <property type="protein sequence ID" value="SHG63203.1"/>
    <property type="molecule type" value="Genomic_DNA"/>
</dbReference>
<reference evidence="2 3" key="1">
    <citation type="submission" date="2016-11" db="EMBL/GenBank/DDBJ databases">
        <authorList>
            <person name="Jaros S."/>
            <person name="Januszkiewicz K."/>
            <person name="Wedrychowicz H."/>
        </authorList>
    </citation>
    <scope>NUCLEOTIDE SEQUENCE [LARGE SCALE GENOMIC DNA]</scope>
    <source>
        <strain evidence="2 3">DSM 44523</strain>
    </source>
</reference>
<dbReference type="InterPro" id="IPR029063">
    <property type="entry name" value="SAM-dependent_MTases_sf"/>
</dbReference>
<keyword evidence="2" id="KW-0808">Transferase</keyword>
<dbReference type="Pfam" id="PF13649">
    <property type="entry name" value="Methyltransf_25"/>
    <property type="match status" value="1"/>
</dbReference>
<keyword evidence="3" id="KW-1185">Reference proteome</keyword>
<dbReference type="RefSeq" id="WP_234995950.1">
    <property type="nucleotide sequence ID" value="NZ_FQVN01000011.1"/>
</dbReference>
<sequence>MNVRRETLAYLTAVARSPRTMGSVAPSSPALGRQLATVVPSVGAPVVVELGAGTGAVTQAIVDRIPRGGTSVALDVDPAMVSYLQVRFPTVDVVRADAAALDEVLSARGIPAVNAVVSGLPWAVFTPEQQSTILAKVTSALAPDGVFTTFAYLHALPLAPARSFRRALRAAFDEVLITRVVWNNLPPAFTYACRRPRRPRRAQPPN</sequence>
<dbReference type="Proteomes" id="UP000184501">
    <property type="component" value="Unassembled WGS sequence"/>
</dbReference>
<dbReference type="GO" id="GO:0032259">
    <property type="term" value="P:methylation"/>
    <property type="evidence" value="ECO:0007669"/>
    <property type="project" value="UniProtKB-KW"/>
</dbReference>
<dbReference type="CDD" id="cd02440">
    <property type="entry name" value="AdoMet_MTases"/>
    <property type="match status" value="1"/>
</dbReference>
<accession>A0A1M5LFP9</accession>
<dbReference type="STRING" id="2017.SAMN05444320_11176"/>
<dbReference type="Gene3D" id="3.40.50.150">
    <property type="entry name" value="Vaccinia Virus protein VP39"/>
    <property type="match status" value="1"/>
</dbReference>
<organism evidence="2 3">
    <name type="scientific">Streptoalloteichus hindustanus</name>
    <dbReference type="NCBI Taxonomy" id="2017"/>
    <lineage>
        <taxon>Bacteria</taxon>
        <taxon>Bacillati</taxon>
        <taxon>Actinomycetota</taxon>
        <taxon>Actinomycetes</taxon>
        <taxon>Pseudonocardiales</taxon>
        <taxon>Pseudonocardiaceae</taxon>
        <taxon>Streptoalloteichus</taxon>
    </lineage>
</organism>
<evidence type="ECO:0000313" key="3">
    <source>
        <dbReference type="Proteomes" id="UP000184501"/>
    </source>
</evidence>
<dbReference type="SUPFAM" id="SSF53335">
    <property type="entry name" value="S-adenosyl-L-methionine-dependent methyltransferases"/>
    <property type="match status" value="1"/>
</dbReference>